<dbReference type="CDD" id="cd01650">
    <property type="entry name" value="RT_nLTR_like"/>
    <property type="match status" value="1"/>
</dbReference>
<dbReference type="Proteomes" id="UP000596661">
    <property type="component" value="Unassembled WGS sequence"/>
</dbReference>
<sequence length="1216" mass="138975">MSRAPSPQFQSFVDTYALHPLSPLGNLFTWTNRQQQSSHTQERLDWCLSNDAWDVIFPASRLDHGDFFGSDHRPLILTLHQPNDQRNHPPRFIFEKLWMSEPGFEDCLRDAWTQTTPTDHSNPLRGLHQRLSNCASRLKQWKHSLGPPLATQIRDVHAQLKLVNSLPHPTNDQLNQGRQLENKLHGLLQKEEVYWQQRSRVTWLQHGDKNTRYFHRMASTRRNTNKILSLQRSDGSWANDTPSILTTIEQYFTHLFQSQSPDNEVIESVISGISERLTIDEIELTQATFTPTEIETATFQLAHDKAPGLDGFSGNFFQKNWHFLGPDITNAALSFLNGDADLSAINQTLIVLIPKRPNPEQITEYRPISLCSTFYKIISRVLVNRLQPILSRIISPTQSAFLPDRLISDNIIIGQEVMHSLSHRKTGRLGWMALKLDMAKAFDRVEWVFIRKVMERYLFPQRFINLIMACISTATFSFSINQQVLGQVKPTRGIRQGDPLSPYLFLLCSEGLSSLIHHKTQQRQPRSHSLGIKIARRAPTISHLFFADDSLLFSSASIEATTSIQNILHDYSRASGQLVNFAKSALYFSPNTAPELQHTIASLLGIPIRETMEKYLGLPQTFGRSKKDAFNYINDRVWSHLNKWNSKFFSKGGKEVLLKSVVQAIPSYAMACFKLPASFHSKIESLMARFWWGGTEHNRKIHWKTWSFLCYSKFHGGLGFRSMKAFNQAMLAKQAWRLLQYPHSLVATLLKARYFPHTSFLHSGKGHRPSLVWSSINWGKELLQSGLRTSIGDGTTINIFNDAWIPGYGKLQFLRFYSNGNRTVADLLTPTKEWNHALIQSIFPTDIQQAIEAIPLHSIPTQDTHFWSLTPHGSYTVNSGYHLAHSQLHHNDPTPSETNSSTTWWKHLWTLPLPPKVKHFLWRVCHDILPTSHNLFNRKTICSPHCSRCHYHNETLEHALFRCPTAQKVWKLTDFNDFVSKHSALHCIDLLYIAANEFVAGHYLLFACLLWKLWNCRNNWLHAGITLPPEQVLCDATNYLHQYSSCNQQTIISPRVHEDQPLPIACCTAAPTFNFRLYVDAAQDSELLKMGYGMTIHSKTGDVLLNLASPKSGITTPLLMEAQALHLALSWCHDHAFYPDSVVSDCKVLVDYICNNSSHNLHLNPFATEIKSLLSYFPKVSLSYIPRRANNAAHCLARTALGLEQEAFWRNSSFHT</sequence>
<dbReference type="Gene3D" id="3.30.420.10">
    <property type="entry name" value="Ribonuclease H-like superfamily/Ribonuclease H"/>
    <property type="match status" value="1"/>
</dbReference>
<dbReference type="Pfam" id="PF13966">
    <property type="entry name" value="zf-RVT"/>
    <property type="match status" value="1"/>
</dbReference>
<dbReference type="SUPFAM" id="SSF56672">
    <property type="entry name" value="DNA/RNA polymerases"/>
    <property type="match status" value="1"/>
</dbReference>
<dbReference type="InterPro" id="IPR036691">
    <property type="entry name" value="Endo/exonu/phosph_ase_sf"/>
</dbReference>
<dbReference type="PROSITE" id="PS50878">
    <property type="entry name" value="RT_POL"/>
    <property type="match status" value="1"/>
</dbReference>
<keyword evidence="3" id="KW-1185">Reference proteome</keyword>
<dbReference type="InterPro" id="IPR026960">
    <property type="entry name" value="RVT-Znf"/>
</dbReference>
<dbReference type="EnsemblPlants" id="evm.model.10.816">
    <property type="protein sequence ID" value="cds.evm.model.10.816"/>
    <property type="gene ID" value="evm.TU.10.816"/>
</dbReference>
<dbReference type="Gramene" id="evm.model.10.816">
    <property type="protein sequence ID" value="cds.evm.model.10.816"/>
    <property type="gene ID" value="evm.TU.10.816"/>
</dbReference>
<proteinExistence type="predicted"/>
<dbReference type="AlphaFoldDB" id="A0A803QQH6"/>
<dbReference type="Gene3D" id="3.60.10.10">
    <property type="entry name" value="Endonuclease/exonuclease/phosphatase"/>
    <property type="match status" value="1"/>
</dbReference>
<dbReference type="InterPro" id="IPR012337">
    <property type="entry name" value="RNaseH-like_sf"/>
</dbReference>
<feature type="domain" description="Reverse transcriptase" evidence="1">
    <location>
        <begin position="334"/>
        <end position="608"/>
    </location>
</feature>
<dbReference type="GO" id="GO:0004523">
    <property type="term" value="F:RNA-DNA hybrid ribonuclease activity"/>
    <property type="evidence" value="ECO:0007669"/>
    <property type="project" value="InterPro"/>
</dbReference>
<organism evidence="2 3">
    <name type="scientific">Cannabis sativa</name>
    <name type="common">Hemp</name>
    <name type="synonym">Marijuana</name>
    <dbReference type="NCBI Taxonomy" id="3483"/>
    <lineage>
        <taxon>Eukaryota</taxon>
        <taxon>Viridiplantae</taxon>
        <taxon>Streptophyta</taxon>
        <taxon>Embryophyta</taxon>
        <taxon>Tracheophyta</taxon>
        <taxon>Spermatophyta</taxon>
        <taxon>Magnoliopsida</taxon>
        <taxon>eudicotyledons</taxon>
        <taxon>Gunneridae</taxon>
        <taxon>Pentapetalae</taxon>
        <taxon>rosids</taxon>
        <taxon>fabids</taxon>
        <taxon>Rosales</taxon>
        <taxon>Cannabaceae</taxon>
        <taxon>Cannabis</taxon>
    </lineage>
</organism>
<dbReference type="PANTHER" id="PTHR33116:SF86">
    <property type="entry name" value="REVERSE TRANSCRIPTASE DOMAIN-CONTAINING PROTEIN"/>
    <property type="match status" value="1"/>
</dbReference>
<dbReference type="InterPro" id="IPR002156">
    <property type="entry name" value="RNaseH_domain"/>
</dbReference>
<dbReference type="GO" id="GO:0003676">
    <property type="term" value="F:nucleic acid binding"/>
    <property type="evidence" value="ECO:0007669"/>
    <property type="project" value="InterPro"/>
</dbReference>
<evidence type="ECO:0000313" key="3">
    <source>
        <dbReference type="Proteomes" id="UP000596661"/>
    </source>
</evidence>
<dbReference type="SUPFAM" id="SSF56219">
    <property type="entry name" value="DNase I-like"/>
    <property type="match status" value="1"/>
</dbReference>
<evidence type="ECO:0000259" key="1">
    <source>
        <dbReference type="PROSITE" id="PS50878"/>
    </source>
</evidence>
<dbReference type="CDD" id="cd06222">
    <property type="entry name" value="RNase_H_like"/>
    <property type="match status" value="1"/>
</dbReference>
<evidence type="ECO:0000313" key="2">
    <source>
        <dbReference type="EnsemblPlants" id="cds.evm.model.10.816"/>
    </source>
</evidence>
<dbReference type="Pfam" id="PF13456">
    <property type="entry name" value="RVT_3"/>
    <property type="match status" value="1"/>
</dbReference>
<dbReference type="PANTHER" id="PTHR33116">
    <property type="entry name" value="REVERSE TRANSCRIPTASE ZINC-BINDING DOMAIN-CONTAINING PROTEIN-RELATED-RELATED"/>
    <property type="match status" value="1"/>
</dbReference>
<dbReference type="InterPro" id="IPR043502">
    <property type="entry name" value="DNA/RNA_pol_sf"/>
</dbReference>
<dbReference type="EMBL" id="UZAU01000811">
    <property type="status" value="NOT_ANNOTATED_CDS"/>
    <property type="molecule type" value="Genomic_DNA"/>
</dbReference>
<dbReference type="SUPFAM" id="SSF53098">
    <property type="entry name" value="Ribonuclease H-like"/>
    <property type="match status" value="1"/>
</dbReference>
<dbReference type="InterPro" id="IPR044730">
    <property type="entry name" value="RNase_H-like_dom_plant"/>
</dbReference>
<accession>A0A803QQH6</accession>
<name>A0A803QQH6_CANSA</name>
<reference evidence="2" key="1">
    <citation type="submission" date="2021-03" db="UniProtKB">
        <authorList>
            <consortium name="EnsemblPlants"/>
        </authorList>
    </citation>
    <scope>IDENTIFICATION</scope>
</reference>
<dbReference type="Pfam" id="PF00078">
    <property type="entry name" value="RVT_1"/>
    <property type="match status" value="1"/>
</dbReference>
<protein>
    <recommendedName>
        <fullName evidence="1">Reverse transcriptase domain-containing protein</fullName>
    </recommendedName>
</protein>
<dbReference type="InterPro" id="IPR036397">
    <property type="entry name" value="RNaseH_sf"/>
</dbReference>
<dbReference type="OMA" id="AHGAYIR"/>
<dbReference type="InterPro" id="IPR000477">
    <property type="entry name" value="RT_dom"/>
</dbReference>